<dbReference type="Proteomes" id="UP000543252">
    <property type="component" value="Unassembled WGS sequence"/>
</dbReference>
<dbReference type="RefSeq" id="WP_032191823.1">
    <property type="nucleotide sequence ID" value="NZ_BKBZ01000289.1"/>
</dbReference>
<evidence type="ECO:0000313" key="1">
    <source>
        <dbReference type="EMBL" id="EFB3618685.1"/>
    </source>
</evidence>
<comment type="caution">
    <text evidence="1">The sequence shown here is derived from an EMBL/GenBank/DDBJ whole genome shotgun (WGS) entry which is preliminary data.</text>
</comment>
<protein>
    <submittedName>
        <fullName evidence="1">Uncharacterized protein</fullName>
    </submittedName>
</protein>
<evidence type="ECO:0000313" key="3">
    <source>
        <dbReference type="Proteomes" id="UP000543252"/>
    </source>
</evidence>
<gene>
    <name evidence="1" type="ORF">FPS11_28075</name>
    <name evidence="2" type="ORF">GTP92_24720</name>
</gene>
<accession>A0A2X5V561</accession>
<proteinExistence type="predicted"/>
<evidence type="ECO:0000313" key="2">
    <source>
        <dbReference type="EMBL" id="EGO6681467.1"/>
    </source>
</evidence>
<organism evidence="1 3">
    <name type="scientific">Escherichia coli</name>
    <dbReference type="NCBI Taxonomy" id="562"/>
    <lineage>
        <taxon>Bacteria</taxon>
        <taxon>Pseudomonadati</taxon>
        <taxon>Pseudomonadota</taxon>
        <taxon>Gammaproteobacteria</taxon>
        <taxon>Enterobacterales</taxon>
        <taxon>Enterobacteriaceae</taxon>
        <taxon>Escherichia</taxon>
    </lineage>
</organism>
<reference evidence="1 3" key="1">
    <citation type="submission" date="2019-07" db="EMBL/GenBank/DDBJ databases">
        <authorList>
            <consortium name="GenomeTrakr network: Whole genome sequencing for foodborne pathogen traceback"/>
        </authorList>
    </citation>
    <scope>NUCLEOTIDE SEQUENCE [LARGE SCALE GENOMIC DNA]</scope>
    <source>
        <strain evidence="1 3">PSU-1859</strain>
        <strain evidence="2">PSU-2311</strain>
    </source>
</reference>
<dbReference type="Proteomes" id="UP000600030">
    <property type="component" value="Unassembled WGS sequence"/>
</dbReference>
<sequence>MTYLRHLLWQNGLAGTRPVPPNERVLGNDDLRHLCQQAAAWLENPDNQEAILANGELSDLVYAWREISTTESVATWLTSVTDKDDVFLEVLLRLRYDGIRTNIGRYQGLKLNTLAEFFGGEEYILKRLDNIEAKGHLTELTSQVRKAIELDSPDIPR</sequence>
<dbReference type="AlphaFoldDB" id="A0A2X5V561"/>
<dbReference type="EMBL" id="AASFMQ010000086">
    <property type="protein sequence ID" value="EFB3618685.1"/>
    <property type="molecule type" value="Genomic_DNA"/>
</dbReference>
<dbReference type="EMBL" id="AAXDPX010000052">
    <property type="protein sequence ID" value="EGO6681467.1"/>
    <property type="molecule type" value="Genomic_DNA"/>
</dbReference>
<name>A0A2X5V561_ECOLX</name>